<evidence type="ECO:0000259" key="2">
    <source>
        <dbReference type="Pfam" id="PF01939"/>
    </source>
</evidence>
<evidence type="ECO:0000313" key="3">
    <source>
        <dbReference type="EMBL" id="SEK91745.1"/>
    </source>
</evidence>
<dbReference type="CDD" id="cd22341">
    <property type="entry name" value="NucS-like"/>
    <property type="match status" value="1"/>
</dbReference>
<dbReference type="RefSeq" id="WP_093004163.1">
    <property type="nucleotide sequence ID" value="NZ_FNZZ01000002.1"/>
</dbReference>
<protein>
    <recommendedName>
        <fullName evidence="2">Endonuclease NucS C-terminal domain-containing protein</fullName>
    </recommendedName>
</protein>
<evidence type="ECO:0000313" key="4">
    <source>
        <dbReference type="Proteomes" id="UP000199214"/>
    </source>
</evidence>
<keyword evidence="1" id="KW-0238">DNA-binding</keyword>
<gene>
    <name evidence="3" type="ORF">SAMN05216382_1106</name>
</gene>
<evidence type="ECO:0000256" key="1">
    <source>
        <dbReference type="ARBA" id="ARBA00023125"/>
    </source>
</evidence>
<reference evidence="4" key="1">
    <citation type="submission" date="2016-10" db="EMBL/GenBank/DDBJ databases">
        <authorList>
            <person name="Varghese N."/>
            <person name="Submissions S."/>
        </authorList>
    </citation>
    <scope>NUCLEOTIDE SEQUENCE [LARGE SCALE GENOMIC DNA]</scope>
    <source>
        <strain evidence="4">JS21-1</strain>
    </source>
</reference>
<dbReference type="GO" id="GO:0003677">
    <property type="term" value="F:DNA binding"/>
    <property type="evidence" value="ECO:0007669"/>
    <property type="project" value="UniProtKB-KW"/>
</dbReference>
<dbReference type="InterPro" id="IPR048301">
    <property type="entry name" value="NucS_C"/>
</dbReference>
<dbReference type="EMBL" id="FNZZ01000002">
    <property type="protein sequence ID" value="SEK91745.1"/>
    <property type="molecule type" value="Genomic_DNA"/>
</dbReference>
<accession>A0A1H7L057</accession>
<dbReference type="InterPro" id="IPR002793">
    <property type="entry name" value="Endonuclease_NucS"/>
</dbReference>
<dbReference type="GO" id="GO:0004519">
    <property type="term" value="F:endonuclease activity"/>
    <property type="evidence" value="ECO:0007669"/>
    <property type="project" value="InterPro"/>
</dbReference>
<feature type="domain" description="Endonuclease NucS C-terminal" evidence="2">
    <location>
        <begin position="23"/>
        <end position="105"/>
    </location>
</feature>
<name>A0A1H7L057_9SPHN</name>
<dbReference type="Proteomes" id="UP000199214">
    <property type="component" value="Unassembled WGS sequence"/>
</dbReference>
<dbReference type="AlphaFoldDB" id="A0A1H7L057"/>
<dbReference type="InterPro" id="IPR011856">
    <property type="entry name" value="tRNA_endonuc-like_dom_sf"/>
</dbReference>
<proteinExistence type="predicted"/>
<dbReference type="OrthoDB" id="570199at2"/>
<dbReference type="STRING" id="1855283.SAMN05216382_1106"/>
<keyword evidence="4" id="KW-1185">Reference proteome</keyword>
<dbReference type="Gene3D" id="3.40.1350.10">
    <property type="match status" value="1"/>
</dbReference>
<organism evidence="3 4">
    <name type="scientific">Sphingomonas palmae</name>
    <dbReference type="NCBI Taxonomy" id="1855283"/>
    <lineage>
        <taxon>Bacteria</taxon>
        <taxon>Pseudomonadati</taxon>
        <taxon>Pseudomonadota</taxon>
        <taxon>Alphaproteobacteria</taxon>
        <taxon>Sphingomonadales</taxon>
        <taxon>Sphingomonadaceae</taxon>
        <taxon>Sphingomonas</taxon>
    </lineage>
</organism>
<dbReference type="Pfam" id="PF01939">
    <property type="entry name" value="NucS_C"/>
    <property type="match status" value="1"/>
</dbReference>
<sequence>MTRLFRITEQGLIESRRKPLDLERRIEDWVARDLSLVGVDGFVIGRQVATDHGTRIDLLAMDEDGNLIIIELKRDRSPRDIVGQVLDYASWVRHLTTKDVHDLVRTATGRSLPDLYRDRYGKAVPETLNASHQMIVVASEVDEATKRIIEYLSEEHDVGINASFFNIFGDQGHEWLTTDSLLDQEEVKDRAVKKARAPWSGLYYVTGGAEEDRPWEELRQHGIFSADGGRHYTNQLDRLEVGAPIFYYQKKTGYLGFGRVTTPKTLASDFVLADGRKLTDVLPTRYLTQFSDDPDRAAYVVGVDWQRTYPRNEAKTYQGIFANQAIACKIYDQQTADFLREQFGLGADEATA</sequence>